<dbReference type="Proteomes" id="UP000060487">
    <property type="component" value="Unassembled WGS sequence"/>
</dbReference>
<comment type="caution">
    <text evidence="1">The sequence shown here is derived from an EMBL/GenBank/DDBJ whole genome shotgun (WGS) entry which is preliminary data.</text>
</comment>
<sequence length="217" mass="22454">MKRSLIYVLVLAVMLTALGMWGINSDKKTATAADTVSYFLPYLTTDTNAPVYCMVSNMATPTNASTSNDDNVTTINFTVLSNSNGNASRAAASVVNASAYKIAMRRTRLMTFSGQAITVDGSQTHDLTSDTGTGTVAGYGGRLDFIAASSVGAPFGVAGVAGQTNTLRSTFNCSTVGMACYQGTTSPKRNVVGYSCSDSGLFTGTATPSPIGGVYAY</sequence>
<organism evidence="1 2">
    <name type="scientific">Candidatus Magnetominusculus xianensis</name>
    <dbReference type="NCBI Taxonomy" id="1748249"/>
    <lineage>
        <taxon>Bacteria</taxon>
        <taxon>Pseudomonadati</taxon>
        <taxon>Nitrospirota</taxon>
        <taxon>Nitrospiria</taxon>
        <taxon>Nitrospirales</taxon>
        <taxon>Nitrospiraceae</taxon>
        <taxon>Candidatus Magnetominusculus</taxon>
    </lineage>
</organism>
<gene>
    <name evidence="1" type="ORF">ASN18_1944</name>
</gene>
<name>A0ABR5SEC4_9BACT</name>
<evidence type="ECO:0000313" key="2">
    <source>
        <dbReference type="Proteomes" id="UP000060487"/>
    </source>
</evidence>
<accession>A0ABR5SEC4</accession>
<dbReference type="RefSeq" id="WP_085052554.1">
    <property type="nucleotide sequence ID" value="NZ_LNQR01000069.1"/>
</dbReference>
<evidence type="ECO:0008006" key="3">
    <source>
        <dbReference type="Google" id="ProtNLM"/>
    </source>
</evidence>
<keyword evidence="2" id="KW-1185">Reference proteome</keyword>
<reference evidence="1 2" key="1">
    <citation type="submission" date="2015-11" db="EMBL/GenBank/DDBJ databases">
        <authorList>
            <person name="Lin W."/>
        </authorList>
    </citation>
    <scope>NUCLEOTIDE SEQUENCE [LARGE SCALE GENOMIC DNA]</scope>
    <source>
        <strain evidence="1 2">HCH-1</strain>
    </source>
</reference>
<proteinExistence type="predicted"/>
<dbReference type="EMBL" id="LNQR01000069">
    <property type="protein sequence ID" value="KWT84191.1"/>
    <property type="molecule type" value="Genomic_DNA"/>
</dbReference>
<protein>
    <recommendedName>
        <fullName evidence="3">Secreted protein</fullName>
    </recommendedName>
</protein>
<evidence type="ECO:0000313" key="1">
    <source>
        <dbReference type="EMBL" id="KWT84191.1"/>
    </source>
</evidence>